<evidence type="ECO:0000313" key="2">
    <source>
        <dbReference type="Proteomes" id="UP001165378"/>
    </source>
</evidence>
<sequence length="85" mass="9027">MAEVSERVALTSTEGAARAILRGVSRNRARVYIGADAYAIDWAQRLLGVGVEPFVRGIAARLLPVAWRGETTGAPQCAATSDVRS</sequence>
<dbReference type="AlphaFoldDB" id="A0AA41PWL0"/>
<dbReference type="EMBL" id="JAKFHA010000003">
    <property type="protein sequence ID" value="MCF2527185.1"/>
    <property type="molecule type" value="Genomic_DNA"/>
</dbReference>
<accession>A0AA41PWL0</accession>
<comment type="caution">
    <text evidence="1">The sequence shown here is derived from an EMBL/GenBank/DDBJ whole genome shotgun (WGS) entry which is preliminary data.</text>
</comment>
<evidence type="ECO:0000313" key="1">
    <source>
        <dbReference type="EMBL" id="MCF2527185.1"/>
    </source>
</evidence>
<gene>
    <name evidence="1" type="ORF">LZ495_08140</name>
</gene>
<organism evidence="1 2">
    <name type="scientific">Yinghuangia soli</name>
    <dbReference type="NCBI Taxonomy" id="2908204"/>
    <lineage>
        <taxon>Bacteria</taxon>
        <taxon>Bacillati</taxon>
        <taxon>Actinomycetota</taxon>
        <taxon>Actinomycetes</taxon>
        <taxon>Kitasatosporales</taxon>
        <taxon>Streptomycetaceae</taxon>
        <taxon>Yinghuangia</taxon>
    </lineage>
</organism>
<name>A0AA41PWL0_9ACTN</name>
<proteinExistence type="predicted"/>
<dbReference type="Proteomes" id="UP001165378">
    <property type="component" value="Unassembled WGS sequence"/>
</dbReference>
<dbReference type="RefSeq" id="WP_235051328.1">
    <property type="nucleotide sequence ID" value="NZ_JAKFHA010000003.1"/>
</dbReference>
<keyword evidence="2" id="KW-1185">Reference proteome</keyword>
<reference evidence="1" key="1">
    <citation type="submission" date="2022-01" db="EMBL/GenBank/DDBJ databases">
        <title>Genome-Based Taxonomic Classification of the Phylum Actinobacteria.</title>
        <authorList>
            <person name="Gao Y."/>
        </authorList>
    </citation>
    <scope>NUCLEOTIDE SEQUENCE</scope>
    <source>
        <strain evidence="1">KLBMP 8922</strain>
    </source>
</reference>
<protein>
    <submittedName>
        <fullName evidence="1">Uncharacterized protein</fullName>
    </submittedName>
</protein>